<dbReference type="NCBIfam" id="NF006670">
    <property type="entry name" value="PRK09218.1"/>
    <property type="match status" value="1"/>
</dbReference>
<dbReference type="PANTHER" id="PTHR10458">
    <property type="entry name" value="PEPTIDE DEFORMYLASE"/>
    <property type="match status" value="1"/>
</dbReference>
<dbReference type="AlphaFoldDB" id="A0A0R1UDP2"/>
<dbReference type="PATRIC" id="fig|1423763.3.peg.1293"/>
<comment type="caution">
    <text evidence="2">The sequence shown here is derived from an EMBL/GenBank/DDBJ whole genome shotgun (WGS) entry which is preliminary data.</text>
</comment>
<name>A0A0R1UDP2_9LACO</name>
<protein>
    <submittedName>
        <fullName evidence="2">Peptide deformylase</fullName>
    </submittedName>
</protein>
<evidence type="ECO:0000313" key="2">
    <source>
        <dbReference type="EMBL" id="KRL88805.1"/>
    </source>
</evidence>
<dbReference type="Proteomes" id="UP000051036">
    <property type="component" value="Unassembled WGS sequence"/>
</dbReference>
<gene>
    <name evidence="2" type="ORF">FC46_GL001276</name>
</gene>
<dbReference type="RefSeq" id="WP_057799820.1">
    <property type="nucleotide sequence ID" value="NZ_AZFM01000039.1"/>
</dbReference>
<dbReference type="GO" id="GO:0042586">
    <property type="term" value="F:peptide deformylase activity"/>
    <property type="evidence" value="ECO:0007669"/>
    <property type="project" value="InterPro"/>
</dbReference>
<dbReference type="PANTHER" id="PTHR10458:SF22">
    <property type="entry name" value="PEPTIDE DEFORMYLASE"/>
    <property type="match status" value="1"/>
</dbReference>
<dbReference type="OrthoDB" id="9784988at2"/>
<dbReference type="STRING" id="1423763.FC46_GL001276"/>
<dbReference type="Gene3D" id="3.90.45.10">
    <property type="entry name" value="Peptide deformylase"/>
    <property type="match status" value="1"/>
</dbReference>
<dbReference type="Pfam" id="PF01327">
    <property type="entry name" value="Pep_deformylase"/>
    <property type="match status" value="1"/>
</dbReference>
<organism evidence="2 3">
    <name type="scientific">Lactobacillus kalixensis DSM 16043</name>
    <dbReference type="NCBI Taxonomy" id="1423763"/>
    <lineage>
        <taxon>Bacteria</taxon>
        <taxon>Bacillati</taxon>
        <taxon>Bacillota</taxon>
        <taxon>Bacilli</taxon>
        <taxon>Lactobacillales</taxon>
        <taxon>Lactobacillaceae</taxon>
        <taxon>Lactobacillus</taxon>
    </lineage>
</organism>
<accession>A0A0R1UDP2</accession>
<dbReference type="SUPFAM" id="SSF56420">
    <property type="entry name" value="Peptide deformylase"/>
    <property type="match status" value="1"/>
</dbReference>
<dbReference type="CDD" id="cd00487">
    <property type="entry name" value="Pep_deformylase"/>
    <property type="match status" value="1"/>
</dbReference>
<sequence length="137" mass="15469">MSVKTIIHDQNFLKLKAISAKPQDKQDAIDLRDTLLSQRDKAAGLAANMIGSRKRIIAFYLGPLPIIMINPRLVSKKDQYLAEEGCLSLDGTRAAVRYKTITVEYENMDFEKSSQVFKDFTAEVIQHELDHCDGILI</sequence>
<dbReference type="InterPro" id="IPR036821">
    <property type="entry name" value="Peptide_deformylase_sf"/>
</dbReference>
<comment type="similarity">
    <text evidence="1">Belongs to the polypeptide deformylase family.</text>
</comment>
<dbReference type="PIRSF" id="PIRSF004749">
    <property type="entry name" value="Pep_def"/>
    <property type="match status" value="1"/>
</dbReference>
<evidence type="ECO:0000256" key="1">
    <source>
        <dbReference type="ARBA" id="ARBA00010759"/>
    </source>
</evidence>
<keyword evidence="3" id="KW-1185">Reference proteome</keyword>
<dbReference type="PRINTS" id="PR01576">
    <property type="entry name" value="PDEFORMYLASE"/>
</dbReference>
<dbReference type="EMBL" id="AZFM01000039">
    <property type="protein sequence ID" value="KRL88805.1"/>
    <property type="molecule type" value="Genomic_DNA"/>
</dbReference>
<evidence type="ECO:0000313" key="3">
    <source>
        <dbReference type="Proteomes" id="UP000051036"/>
    </source>
</evidence>
<dbReference type="InterPro" id="IPR023635">
    <property type="entry name" value="Peptide_deformylase"/>
</dbReference>
<reference evidence="2 3" key="1">
    <citation type="journal article" date="2015" name="Genome Announc.">
        <title>Expanding the biotechnology potential of lactobacilli through comparative genomics of 213 strains and associated genera.</title>
        <authorList>
            <person name="Sun Z."/>
            <person name="Harris H.M."/>
            <person name="McCann A."/>
            <person name="Guo C."/>
            <person name="Argimon S."/>
            <person name="Zhang W."/>
            <person name="Yang X."/>
            <person name="Jeffery I.B."/>
            <person name="Cooney J.C."/>
            <person name="Kagawa T.F."/>
            <person name="Liu W."/>
            <person name="Song Y."/>
            <person name="Salvetti E."/>
            <person name="Wrobel A."/>
            <person name="Rasinkangas P."/>
            <person name="Parkhill J."/>
            <person name="Rea M.C."/>
            <person name="O'Sullivan O."/>
            <person name="Ritari J."/>
            <person name="Douillard F.P."/>
            <person name="Paul Ross R."/>
            <person name="Yang R."/>
            <person name="Briner A.E."/>
            <person name="Felis G.E."/>
            <person name="de Vos W.M."/>
            <person name="Barrangou R."/>
            <person name="Klaenhammer T.R."/>
            <person name="Caufield P.W."/>
            <person name="Cui Y."/>
            <person name="Zhang H."/>
            <person name="O'Toole P.W."/>
        </authorList>
    </citation>
    <scope>NUCLEOTIDE SEQUENCE [LARGE SCALE GENOMIC DNA]</scope>
    <source>
        <strain evidence="2 3">DSM 16043</strain>
    </source>
</reference>
<proteinExistence type="inferred from homology"/>